<protein>
    <submittedName>
        <fullName evidence="2">Helix-turn-helix domain-containing protein</fullName>
    </submittedName>
</protein>
<dbReference type="Pfam" id="PF01381">
    <property type="entry name" value="HTH_3"/>
    <property type="match status" value="1"/>
</dbReference>
<proteinExistence type="predicted"/>
<dbReference type="PROSITE" id="PS50943">
    <property type="entry name" value="HTH_CROC1"/>
    <property type="match status" value="1"/>
</dbReference>
<dbReference type="SUPFAM" id="SSF47413">
    <property type="entry name" value="lambda repressor-like DNA-binding domains"/>
    <property type="match status" value="1"/>
</dbReference>
<dbReference type="EMBL" id="CP063362">
    <property type="protein sequence ID" value="QRG09258.1"/>
    <property type="molecule type" value="Genomic_DNA"/>
</dbReference>
<organism evidence="2 3">
    <name type="scientific">Xanthobacter dioxanivorans</name>
    <dbReference type="NCBI Taxonomy" id="2528964"/>
    <lineage>
        <taxon>Bacteria</taxon>
        <taxon>Pseudomonadati</taxon>
        <taxon>Pseudomonadota</taxon>
        <taxon>Alphaproteobacteria</taxon>
        <taxon>Hyphomicrobiales</taxon>
        <taxon>Xanthobacteraceae</taxon>
        <taxon>Xanthobacter</taxon>
    </lineage>
</organism>
<dbReference type="InterPro" id="IPR001387">
    <property type="entry name" value="Cro/C1-type_HTH"/>
</dbReference>
<reference evidence="2 3" key="1">
    <citation type="submission" date="2020-10" db="EMBL/GenBank/DDBJ databases">
        <title>Degradation of 1,4-Dioxane by Xanthobacter sp. YN2, via a Novel Group-2 Soluble Di-Iron Monooxygenase.</title>
        <authorList>
            <person name="Ma F."/>
            <person name="Wang Y."/>
            <person name="Yang J."/>
            <person name="Guo H."/>
            <person name="Su D."/>
            <person name="Yu L."/>
        </authorList>
    </citation>
    <scope>NUCLEOTIDE SEQUENCE [LARGE SCALE GENOMIC DNA]</scope>
    <source>
        <strain evidence="2 3">YN2</strain>
    </source>
</reference>
<sequence length="77" mass="8160">MITPAQCRAARALIDWSQQQLADAAKVGVVTIRQFEGGASAPRNATLTVIRTALEAAGVIFVEENGEGPGVRLRKRG</sequence>
<dbReference type="Gene3D" id="1.10.260.40">
    <property type="entry name" value="lambda repressor-like DNA-binding domains"/>
    <property type="match status" value="1"/>
</dbReference>
<keyword evidence="3" id="KW-1185">Reference proteome</keyword>
<evidence type="ECO:0000313" key="2">
    <source>
        <dbReference type="EMBL" id="QRG09258.1"/>
    </source>
</evidence>
<accession>A0A974PU34</accession>
<feature type="domain" description="HTH cro/C1-type" evidence="1">
    <location>
        <begin position="8"/>
        <end position="61"/>
    </location>
</feature>
<gene>
    <name evidence="2" type="ORF">EZH22_13960</name>
</gene>
<dbReference type="KEGG" id="xdi:EZH22_13960"/>
<name>A0A974PU34_9HYPH</name>
<dbReference type="Proteomes" id="UP000596427">
    <property type="component" value="Chromosome"/>
</dbReference>
<dbReference type="AlphaFoldDB" id="A0A974PU34"/>
<dbReference type="InterPro" id="IPR010982">
    <property type="entry name" value="Lambda_DNA-bd_dom_sf"/>
</dbReference>
<evidence type="ECO:0000259" key="1">
    <source>
        <dbReference type="PROSITE" id="PS50943"/>
    </source>
</evidence>
<dbReference type="CDD" id="cd00093">
    <property type="entry name" value="HTH_XRE"/>
    <property type="match status" value="1"/>
</dbReference>
<dbReference type="RefSeq" id="WP_203196178.1">
    <property type="nucleotide sequence ID" value="NZ_CP063362.1"/>
</dbReference>
<evidence type="ECO:0000313" key="3">
    <source>
        <dbReference type="Proteomes" id="UP000596427"/>
    </source>
</evidence>
<dbReference type="GO" id="GO:0003677">
    <property type="term" value="F:DNA binding"/>
    <property type="evidence" value="ECO:0007669"/>
    <property type="project" value="InterPro"/>
</dbReference>